<reference evidence="2" key="1">
    <citation type="submission" date="2020-10" db="EMBL/GenBank/DDBJ databases">
        <authorList>
            <person name="Han B."/>
            <person name="Lu T."/>
            <person name="Zhao Q."/>
            <person name="Huang X."/>
            <person name="Zhao Y."/>
        </authorList>
    </citation>
    <scope>NUCLEOTIDE SEQUENCE</scope>
</reference>
<dbReference type="PANTHER" id="PTHR46610">
    <property type="entry name" value="OS05G0181300 PROTEIN"/>
    <property type="match status" value="1"/>
</dbReference>
<name>A0A811Q476_9POAL</name>
<proteinExistence type="predicted"/>
<dbReference type="OrthoDB" id="590545at2759"/>
<feature type="transmembrane region" description="Helical" evidence="1">
    <location>
        <begin position="67"/>
        <end position="86"/>
    </location>
</feature>
<sequence>MAQLSIVSAGMSSERPVDNEALLGQHHENLPVPNKSKDHGISLLTGTGFLFLTFNSGMAVYRSNRDFGAIAFRGFLLPGPCLAFLLPHVVRERQPQSRLAREHLKMAVWLLTTMLTAAFSYKVAAIMPLPVQVLVWAMAGRDSAGWLLRFFLHREETKA</sequence>
<protein>
    <submittedName>
        <fullName evidence="2">Uncharacterized protein</fullName>
    </submittedName>
</protein>
<organism evidence="2 3">
    <name type="scientific">Miscanthus lutarioriparius</name>
    <dbReference type="NCBI Taxonomy" id="422564"/>
    <lineage>
        <taxon>Eukaryota</taxon>
        <taxon>Viridiplantae</taxon>
        <taxon>Streptophyta</taxon>
        <taxon>Embryophyta</taxon>
        <taxon>Tracheophyta</taxon>
        <taxon>Spermatophyta</taxon>
        <taxon>Magnoliopsida</taxon>
        <taxon>Liliopsida</taxon>
        <taxon>Poales</taxon>
        <taxon>Poaceae</taxon>
        <taxon>PACMAD clade</taxon>
        <taxon>Panicoideae</taxon>
        <taxon>Andropogonodae</taxon>
        <taxon>Andropogoneae</taxon>
        <taxon>Saccharinae</taxon>
        <taxon>Miscanthus</taxon>
    </lineage>
</organism>
<dbReference type="Pfam" id="PF20100">
    <property type="entry name" value="DUF6490"/>
    <property type="match status" value="1"/>
</dbReference>
<feature type="transmembrane region" description="Helical" evidence="1">
    <location>
        <begin position="107"/>
        <end position="127"/>
    </location>
</feature>
<accession>A0A811Q476</accession>
<gene>
    <name evidence="2" type="ORF">NCGR_LOCUS35163</name>
</gene>
<feature type="transmembrane region" description="Helical" evidence="1">
    <location>
        <begin position="41"/>
        <end position="61"/>
    </location>
</feature>
<dbReference type="AlphaFoldDB" id="A0A811Q476"/>
<keyword evidence="1" id="KW-0812">Transmembrane</keyword>
<evidence type="ECO:0000313" key="2">
    <source>
        <dbReference type="EMBL" id="CAD6251418.1"/>
    </source>
</evidence>
<dbReference type="InterPro" id="IPR045501">
    <property type="entry name" value="DUF6490"/>
</dbReference>
<dbReference type="PANTHER" id="PTHR46610:SF7">
    <property type="entry name" value="OS02G0216300 PROTEIN"/>
    <property type="match status" value="1"/>
</dbReference>
<dbReference type="EMBL" id="CAJGYO010000008">
    <property type="protein sequence ID" value="CAD6251418.1"/>
    <property type="molecule type" value="Genomic_DNA"/>
</dbReference>
<keyword evidence="1" id="KW-0472">Membrane</keyword>
<evidence type="ECO:0000256" key="1">
    <source>
        <dbReference type="SAM" id="Phobius"/>
    </source>
</evidence>
<keyword evidence="3" id="KW-1185">Reference proteome</keyword>
<comment type="caution">
    <text evidence="2">The sequence shown here is derived from an EMBL/GenBank/DDBJ whole genome shotgun (WGS) entry which is preliminary data.</text>
</comment>
<keyword evidence="1" id="KW-1133">Transmembrane helix</keyword>
<evidence type="ECO:0000313" key="3">
    <source>
        <dbReference type="Proteomes" id="UP000604825"/>
    </source>
</evidence>
<dbReference type="Proteomes" id="UP000604825">
    <property type="component" value="Unassembled WGS sequence"/>
</dbReference>